<keyword evidence="1" id="KW-0812">Transmembrane</keyword>
<evidence type="ECO:0000313" key="2">
    <source>
        <dbReference type="EMBL" id="URL56854.1"/>
    </source>
</evidence>
<keyword evidence="1" id="KW-0472">Membrane</keyword>
<keyword evidence="3" id="KW-1185">Reference proteome</keyword>
<sequence length="538" mass="59193">MSMRVGGLIVLLVLRVLWLSAYPLNSDEPQHAHVAWSIAQGAMPYRDVFDNHGPLFSAIYAALLKILGERPDVLWWLRLAVVPWYMLSLVATWRIARRLYSNGIADATVILIGLLPILFIKFGEFRTDDLWAALWLCGMATMTLAQRRTWRWLASGVLFGAALSVSQKTLPLTVVALASGGAIWGTWWWIHRRVTAANALALLAGMVTVPGLFVLWLAMRHDGAPAWFDIVAYNLAPTGCPGRPWHLVGYALVAVAILVFVVVTMRGKDATTRWRTFLGVHALLFMLMIWFVWPLPTEQDFLPVLPMAVLWLIGFVDRSGVLPSKGKIALVSLLALTEFGLVLTHAPLWRDKLAAEEAQLRVVIACTTPNDTLMDPKNGGIFRRRPYYLVIESLARQRFKYGRMPDDIAGWLIANHTMVAIDGMYPPAAQAFIEQHYLPGTGGVRMAGIAVPALAGPANVDVVLAGSYVATDGLQETPVSIDGATAATRWSLAAGHHTVSTATGRPLIMVWRQAWECGWRPDVVQSPASGHALPVPRA</sequence>
<feature type="transmembrane region" description="Helical" evidence="1">
    <location>
        <begin position="197"/>
        <end position="219"/>
    </location>
</feature>
<dbReference type="RefSeq" id="WP_250337824.1">
    <property type="nucleotide sequence ID" value="NZ_CP063231.1"/>
</dbReference>
<feature type="transmembrane region" description="Helical" evidence="1">
    <location>
        <begin position="277"/>
        <end position="295"/>
    </location>
</feature>
<evidence type="ECO:0008006" key="4">
    <source>
        <dbReference type="Google" id="ProtNLM"/>
    </source>
</evidence>
<reference evidence="2" key="1">
    <citation type="submission" date="2020-10" db="EMBL/GenBank/DDBJ databases">
        <title>Whole-genome sequence of Luteibacter sp. EIF3.</title>
        <authorList>
            <person name="Friedrich I."/>
            <person name="Hertel R."/>
            <person name="Daniel R."/>
        </authorList>
    </citation>
    <scope>NUCLEOTIDE SEQUENCE</scope>
    <source>
        <strain evidence="2">EIF3</strain>
    </source>
</reference>
<evidence type="ECO:0000313" key="3">
    <source>
        <dbReference type="Proteomes" id="UP001056681"/>
    </source>
</evidence>
<dbReference type="Proteomes" id="UP001056681">
    <property type="component" value="Chromosome"/>
</dbReference>
<feature type="transmembrane region" description="Helical" evidence="1">
    <location>
        <begin position="172"/>
        <end position="190"/>
    </location>
</feature>
<dbReference type="EMBL" id="CP063231">
    <property type="protein sequence ID" value="URL56854.1"/>
    <property type="molecule type" value="Genomic_DNA"/>
</dbReference>
<feature type="transmembrane region" description="Helical" evidence="1">
    <location>
        <begin position="73"/>
        <end position="92"/>
    </location>
</feature>
<feature type="transmembrane region" description="Helical" evidence="1">
    <location>
        <begin position="247"/>
        <end position="265"/>
    </location>
</feature>
<name>A0ABY4SXS3_9GAMM</name>
<feature type="transmembrane region" description="Helical" evidence="1">
    <location>
        <begin position="104"/>
        <end position="123"/>
    </location>
</feature>
<gene>
    <name evidence="2" type="ORF">IM816_09205</name>
</gene>
<organism evidence="2 3">
    <name type="scientific">Luteibacter flocculans</name>
    <dbReference type="NCBI Taxonomy" id="2780091"/>
    <lineage>
        <taxon>Bacteria</taxon>
        <taxon>Pseudomonadati</taxon>
        <taxon>Pseudomonadota</taxon>
        <taxon>Gammaproteobacteria</taxon>
        <taxon>Lysobacterales</taxon>
        <taxon>Rhodanobacteraceae</taxon>
        <taxon>Luteibacter</taxon>
    </lineage>
</organism>
<evidence type="ECO:0000256" key="1">
    <source>
        <dbReference type="SAM" id="Phobius"/>
    </source>
</evidence>
<protein>
    <recommendedName>
        <fullName evidence="4">Glycosyltransferase RgtA/B/C/D-like domain-containing protein</fullName>
    </recommendedName>
</protein>
<proteinExistence type="predicted"/>
<accession>A0ABY4SXS3</accession>
<keyword evidence="1" id="KW-1133">Transmembrane helix</keyword>